<protein>
    <submittedName>
        <fullName evidence="3">Uncharacterized protein</fullName>
    </submittedName>
</protein>
<dbReference type="EMBL" id="JAQQWM010000005">
    <property type="protein sequence ID" value="KAK8064100.1"/>
    <property type="molecule type" value="Genomic_DNA"/>
</dbReference>
<keyword evidence="2" id="KW-1133">Transmembrane helix</keyword>
<reference evidence="3 4" key="1">
    <citation type="submission" date="2023-01" db="EMBL/GenBank/DDBJ databases">
        <title>Analysis of 21 Apiospora genomes using comparative genomics revels a genus with tremendous synthesis potential of carbohydrate active enzymes and secondary metabolites.</title>
        <authorList>
            <person name="Sorensen T."/>
        </authorList>
    </citation>
    <scope>NUCLEOTIDE SEQUENCE [LARGE SCALE GENOMIC DNA]</scope>
    <source>
        <strain evidence="3 4">CBS 83171</strain>
    </source>
</reference>
<evidence type="ECO:0000256" key="2">
    <source>
        <dbReference type="SAM" id="Phobius"/>
    </source>
</evidence>
<evidence type="ECO:0000313" key="4">
    <source>
        <dbReference type="Proteomes" id="UP001446871"/>
    </source>
</evidence>
<gene>
    <name evidence="3" type="ORF">PG996_008752</name>
</gene>
<keyword evidence="2" id="KW-0812">Transmembrane</keyword>
<evidence type="ECO:0000256" key="1">
    <source>
        <dbReference type="SAM" id="MobiDB-lite"/>
    </source>
</evidence>
<keyword evidence="4" id="KW-1185">Reference proteome</keyword>
<comment type="caution">
    <text evidence="3">The sequence shown here is derived from an EMBL/GenBank/DDBJ whole genome shotgun (WGS) entry which is preliminary data.</text>
</comment>
<name>A0ABR1V1E0_9PEZI</name>
<proteinExistence type="predicted"/>
<evidence type="ECO:0000313" key="3">
    <source>
        <dbReference type="EMBL" id="KAK8064100.1"/>
    </source>
</evidence>
<keyword evidence="2" id="KW-0472">Membrane</keyword>
<dbReference type="Proteomes" id="UP001446871">
    <property type="component" value="Unassembled WGS sequence"/>
</dbReference>
<feature type="region of interest" description="Disordered" evidence="1">
    <location>
        <begin position="73"/>
        <end position="95"/>
    </location>
</feature>
<feature type="transmembrane region" description="Helical" evidence="2">
    <location>
        <begin position="103"/>
        <end position="126"/>
    </location>
</feature>
<organism evidence="3 4">
    <name type="scientific">Apiospora saccharicola</name>
    <dbReference type="NCBI Taxonomy" id="335842"/>
    <lineage>
        <taxon>Eukaryota</taxon>
        <taxon>Fungi</taxon>
        <taxon>Dikarya</taxon>
        <taxon>Ascomycota</taxon>
        <taxon>Pezizomycotina</taxon>
        <taxon>Sordariomycetes</taxon>
        <taxon>Xylariomycetidae</taxon>
        <taxon>Amphisphaeriales</taxon>
        <taxon>Apiosporaceae</taxon>
        <taxon>Apiospora</taxon>
    </lineage>
</organism>
<accession>A0ABR1V1E0</accession>
<sequence>MGICYPTEDHTWDVVYRPDTEVWACCNDTTTGGAGDCDVPLPGSPLNKEPFRAPAPERLLPYFTIPAEGYNQTTATPASSPTASSAAPTSTSMATGQSLSTGAMAGLGFGVGLGTALVVIGIGAWFCAAATEQLFRDLV</sequence>